<dbReference type="CDD" id="cd21037">
    <property type="entry name" value="MLKL_NTD"/>
    <property type="match status" value="1"/>
</dbReference>
<accession>A0A0C9U1Q5</accession>
<name>A0A0C9U1Q5_SPHS4</name>
<protein>
    <submittedName>
        <fullName evidence="1">Uncharacterized protein</fullName>
    </submittedName>
</protein>
<organism evidence="1 2">
    <name type="scientific">Sphaerobolus stellatus (strain SS14)</name>
    <dbReference type="NCBI Taxonomy" id="990650"/>
    <lineage>
        <taxon>Eukaryota</taxon>
        <taxon>Fungi</taxon>
        <taxon>Dikarya</taxon>
        <taxon>Basidiomycota</taxon>
        <taxon>Agaricomycotina</taxon>
        <taxon>Agaricomycetes</taxon>
        <taxon>Phallomycetidae</taxon>
        <taxon>Geastrales</taxon>
        <taxon>Sphaerobolaceae</taxon>
        <taxon>Sphaerobolus</taxon>
    </lineage>
</organism>
<sequence length="755" mass="85991">MSLPVVRKFTFSKKSSSISQILNNRGDSRMKQSCKIGGDWIDHALNIARLTTVAVDTVPIVGGLIKGASAVFNSLIESIQQMGRNKENCKVLITSIAQLLEIVNLGLKTLPSIESLALHSYSNAWTDFERPLENTKESLVKLNSEARFLLRYIFAEKIGDIISSSQAEIQRPQNNLLLANILPIRVQISNQQARMIMHPNEKEQAHGGSKESLDLDDPGDIHLMQTLSTSRDTTQESIATVYCGGIKRSVMVRMYKGNDAQTNDLGWISGTRHANVLQLRAVCKSRNSPALIFDDVLLSVPQKTDFTSFAKLYAEYGTGRDIVSELLRRYRQFRDVTFLQEKNFSAYRYQSESLHTGTPVQIDMCEYQSVDNRSVIAISFKELVTKFFTLKVRSFAVPEEVESSFSDDLFRQIEHPKSIHHYTGNELISMLKAFYYVIPSQFCTVRSTRNIFLGGITVRPYFPSLSKYQIHSTMFMCSSNLTGLLIAQFTKGIVANYSDWRTTWHEGESVDKIYRTKHTAKGIRICFTHDQQKIGAPDLYSAMRIEIPGRDCDTSHLLFSQINALVAKVKNIPKLIGPYGSEMRIADDEMRWHVIIKLPDTSINRRDLEDIFPFIEDSIIDQSGCLHNPNIYWSTCPSGTTALTVLQAYSFGIAHPHRLESNALILRYAYHPEKDVLKYMNEACGLKAESDEISKLMGYPLPDHKRFGHELLYWDFDIQPLHEEMPRNYKFWHRGHYSAKGTYIPVDGYNFEMLE</sequence>
<gene>
    <name evidence="1" type="ORF">M422DRAFT_276578</name>
</gene>
<dbReference type="Proteomes" id="UP000054279">
    <property type="component" value="Unassembled WGS sequence"/>
</dbReference>
<dbReference type="AlphaFoldDB" id="A0A0C9U1Q5"/>
<keyword evidence="2" id="KW-1185">Reference proteome</keyword>
<evidence type="ECO:0000313" key="1">
    <source>
        <dbReference type="EMBL" id="KIJ22937.1"/>
    </source>
</evidence>
<dbReference type="EMBL" id="KN837872">
    <property type="protein sequence ID" value="KIJ22937.1"/>
    <property type="molecule type" value="Genomic_DNA"/>
</dbReference>
<reference evidence="1 2" key="1">
    <citation type="submission" date="2014-06" db="EMBL/GenBank/DDBJ databases">
        <title>Evolutionary Origins and Diversification of the Mycorrhizal Mutualists.</title>
        <authorList>
            <consortium name="DOE Joint Genome Institute"/>
            <consortium name="Mycorrhizal Genomics Consortium"/>
            <person name="Kohler A."/>
            <person name="Kuo A."/>
            <person name="Nagy L.G."/>
            <person name="Floudas D."/>
            <person name="Copeland A."/>
            <person name="Barry K.W."/>
            <person name="Cichocki N."/>
            <person name="Veneault-Fourrey C."/>
            <person name="LaButti K."/>
            <person name="Lindquist E.A."/>
            <person name="Lipzen A."/>
            <person name="Lundell T."/>
            <person name="Morin E."/>
            <person name="Murat C."/>
            <person name="Riley R."/>
            <person name="Ohm R."/>
            <person name="Sun H."/>
            <person name="Tunlid A."/>
            <person name="Henrissat B."/>
            <person name="Grigoriev I.V."/>
            <person name="Hibbett D.S."/>
            <person name="Martin F."/>
        </authorList>
    </citation>
    <scope>NUCLEOTIDE SEQUENCE [LARGE SCALE GENOMIC DNA]</scope>
    <source>
        <strain evidence="1 2">SS14</strain>
    </source>
</reference>
<evidence type="ECO:0000313" key="2">
    <source>
        <dbReference type="Proteomes" id="UP000054279"/>
    </source>
</evidence>
<dbReference type="InterPro" id="IPR059179">
    <property type="entry name" value="MLKL-like_MCAfunc"/>
</dbReference>
<dbReference type="HOGENOM" id="CLU_012055_1_0_1"/>
<proteinExistence type="predicted"/>